<proteinExistence type="predicted"/>
<protein>
    <submittedName>
        <fullName evidence="1">Uncharacterized protein</fullName>
    </submittedName>
</protein>
<evidence type="ECO:0000313" key="1">
    <source>
        <dbReference type="EMBL" id="ERF69103.1"/>
    </source>
</evidence>
<evidence type="ECO:0000313" key="2">
    <source>
        <dbReference type="Proteomes" id="UP000019373"/>
    </source>
</evidence>
<accession>U1GAR5</accession>
<keyword evidence="2" id="KW-1185">Reference proteome</keyword>
<sequence>MHSVALNGVPSNTNASPHSTWGSKYLGMSLILKQLHESKTNNEEVIVAVSTANGLWTNVYGFVNFFAPYLDLNLHYFIHTQGSPDQCYNIKKLFLAIHGVLQAKGESDAHAFIRQMISISYSKIMVSRAKVSVNATVEGHRNTSVIQRQDPADLRVRSDPALQVVLVFGMVAQIFTHGFTK</sequence>
<gene>
    <name evidence="1" type="ORF">EPUS_01059</name>
</gene>
<dbReference type="GeneID" id="19236118"/>
<dbReference type="EMBL" id="KE721469">
    <property type="protein sequence ID" value="ERF69103.1"/>
    <property type="molecule type" value="Genomic_DNA"/>
</dbReference>
<organism evidence="1 2">
    <name type="scientific">Endocarpon pusillum (strain Z07020 / HMAS-L-300199)</name>
    <name type="common">Lichen-forming fungus</name>
    <dbReference type="NCBI Taxonomy" id="1263415"/>
    <lineage>
        <taxon>Eukaryota</taxon>
        <taxon>Fungi</taxon>
        <taxon>Dikarya</taxon>
        <taxon>Ascomycota</taxon>
        <taxon>Pezizomycotina</taxon>
        <taxon>Eurotiomycetes</taxon>
        <taxon>Chaetothyriomycetidae</taxon>
        <taxon>Verrucariales</taxon>
        <taxon>Verrucariaceae</taxon>
        <taxon>Endocarpon</taxon>
    </lineage>
</organism>
<reference evidence="2" key="1">
    <citation type="journal article" date="2014" name="BMC Genomics">
        <title>Genome characteristics reveal the impact of lichenization on lichen-forming fungus Endocarpon pusillum Hedwig (Verrucariales, Ascomycota).</title>
        <authorList>
            <person name="Wang Y.-Y."/>
            <person name="Liu B."/>
            <person name="Zhang X.-Y."/>
            <person name="Zhou Q.-M."/>
            <person name="Zhang T."/>
            <person name="Li H."/>
            <person name="Yu Y.-F."/>
            <person name="Zhang X.-L."/>
            <person name="Hao X.-Y."/>
            <person name="Wang M."/>
            <person name="Wang L."/>
            <person name="Wei J.-C."/>
        </authorList>
    </citation>
    <scope>NUCLEOTIDE SEQUENCE [LARGE SCALE GENOMIC DNA]</scope>
    <source>
        <strain evidence="2">Z07020 / HMAS-L-300199</strain>
    </source>
</reference>
<dbReference type="RefSeq" id="XP_007805163.1">
    <property type="nucleotide sequence ID" value="XM_007806972.1"/>
</dbReference>
<dbReference type="OrthoDB" id="10660403at2759"/>
<dbReference type="AlphaFoldDB" id="U1GAR5"/>
<dbReference type="HOGENOM" id="CLU_1489005_0_0_1"/>
<name>U1GAR5_ENDPU</name>
<dbReference type="Proteomes" id="UP000019373">
    <property type="component" value="Unassembled WGS sequence"/>
</dbReference>